<reference evidence="3" key="1">
    <citation type="submission" date="2019-04" db="EMBL/GenBank/DDBJ databases">
        <title>Friends and foes A comparative genomics studyof 23 Aspergillus species from section Flavi.</title>
        <authorList>
            <consortium name="DOE Joint Genome Institute"/>
            <person name="Kjaerbolling I."/>
            <person name="Vesth T."/>
            <person name="Frisvad J.C."/>
            <person name="Nybo J.L."/>
            <person name="Theobald S."/>
            <person name="Kildgaard S."/>
            <person name="Isbrandt T."/>
            <person name="Kuo A."/>
            <person name="Sato A."/>
            <person name="Lyhne E.K."/>
            <person name="Kogle M.E."/>
            <person name="Wiebenga A."/>
            <person name="Kun R.S."/>
            <person name="Lubbers R.J."/>
            <person name="Makela M.R."/>
            <person name="Barry K."/>
            <person name="Chovatia M."/>
            <person name="Clum A."/>
            <person name="Daum C."/>
            <person name="Haridas S."/>
            <person name="He G."/>
            <person name="LaButti K."/>
            <person name="Lipzen A."/>
            <person name="Mondo S."/>
            <person name="Riley R."/>
            <person name="Salamov A."/>
            <person name="Simmons B.A."/>
            <person name="Magnuson J.K."/>
            <person name="Henrissat B."/>
            <person name="Mortensen U.H."/>
            <person name="Larsen T.O."/>
            <person name="Devries R.P."/>
            <person name="Grigoriev I.V."/>
            <person name="Machida M."/>
            <person name="Baker S.E."/>
            <person name="Andersen M.R."/>
        </authorList>
    </citation>
    <scope>NUCLEOTIDE SEQUENCE [LARGE SCALE GENOMIC DNA]</scope>
    <source>
        <strain evidence="3">CBS 130015</strain>
    </source>
</reference>
<dbReference type="Proteomes" id="UP000325433">
    <property type="component" value="Unassembled WGS sequence"/>
</dbReference>
<dbReference type="AlphaFoldDB" id="A0A5N6WD71"/>
<accession>A0A5N6WD71</accession>
<feature type="signal peptide" evidence="1">
    <location>
        <begin position="1"/>
        <end position="18"/>
    </location>
</feature>
<protein>
    <recommendedName>
        <fullName evidence="4">Secreted protein</fullName>
    </recommendedName>
</protein>
<keyword evidence="1" id="KW-0732">Signal</keyword>
<evidence type="ECO:0000313" key="3">
    <source>
        <dbReference type="Proteomes" id="UP000325433"/>
    </source>
</evidence>
<evidence type="ECO:0000256" key="1">
    <source>
        <dbReference type="SAM" id="SignalP"/>
    </source>
</evidence>
<proteinExistence type="predicted"/>
<dbReference type="EMBL" id="ML738296">
    <property type="protein sequence ID" value="KAE8318734.1"/>
    <property type="molecule type" value="Genomic_DNA"/>
</dbReference>
<gene>
    <name evidence="2" type="ORF">BDV41DRAFT_521956</name>
</gene>
<name>A0A5N6WD71_9EURO</name>
<feature type="chain" id="PRO_5025023238" description="Secreted protein" evidence="1">
    <location>
        <begin position="19"/>
        <end position="95"/>
    </location>
</feature>
<sequence>MPLAGGAIILLIWRPIYTPMSQDTCIWLVGKSHLHRAKRRKTVSGRSKSLRHVSKSYSVNFPSMSQIYRTPLALLHAPRFDRRAKEEYGCIGQGL</sequence>
<keyword evidence="3" id="KW-1185">Reference proteome</keyword>
<evidence type="ECO:0008006" key="4">
    <source>
        <dbReference type="Google" id="ProtNLM"/>
    </source>
</evidence>
<organism evidence="2 3">
    <name type="scientific">Aspergillus transmontanensis</name>
    <dbReference type="NCBI Taxonomy" id="1034304"/>
    <lineage>
        <taxon>Eukaryota</taxon>
        <taxon>Fungi</taxon>
        <taxon>Dikarya</taxon>
        <taxon>Ascomycota</taxon>
        <taxon>Pezizomycotina</taxon>
        <taxon>Eurotiomycetes</taxon>
        <taxon>Eurotiomycetidae</taxon>
        <taxon>Eurotiales</taxon>
        <taxon>Aspergillaceae</taxon>
        <taxon>Aspergillus</taxon>
        <taxon>Aspergillus subgen. Circumdati</taxon>
    </lineage>
</organism>
<evidence type="ECO:0000313" key="2">
    <source>
        <dbReference type="EMBL" id="KAE8318734.1"/>
    </source>
</evidence>